<dbReference type="Gene3D" id="3.90.1640.30">
    <property type="match status" value="1"/>
</dbReference>
<evidence type="ECO:0000313" key="9">
    <source>
        <dbReference type="EMBL" id="MSS82602.1"/>
    </source>
</evidence>
<keyword evidence="5 9" id="KW-0269">Exonuclease</keyword>
<dbReference type="AlphaFoldDB" id="A0A6N7W2E0"/>
<evidence type="ECO:0000259" key="8">
    <source>
        <dbReference type="Pfam" id="PF17768"/>
    </source>
</evidence>
<dbReference type="InterPro" id="IPR001667">
    <property type="entry name" value="DDH_dom"/>
</dbReference>
<name>A0A6N7W2E0_ACIFE</name>
<dbReference type="RefSeq" id="WP_154488413.1">
    <property type="nucleotide sequence ID" value="NZ_VULN01000011.1"/>
</dbReference>
<dbReference type="PANTHER" id="PTHR30255:SF2">
    <property type="entry name" value="SINGLE-STRANDED-DNA-SPECIFIC EXONUCLEASE RECJ"/>
    <property type="match status" value="1"/>
</dbReference>
<dbReference type="GO" id="GO:0006310">
    <property type="term" value="P:DNA recombination"/>
    <property type="evidence" value="ECO:0007669"/>
    <property type="project" value="InterPro"/>
</dbReference>
<protein>
    <recommendedName>
        <fullName evidence="2">Single-stranded-DNA-specific exonuclease RecJ</fullName>
    </recommendedName>
</protein>
<reference evidence="9 10" key="1">
    <citation type="submission" date="2019-08" db="EMBL/GenBank/DDBJ databases">
        <title>In-depth cultivation of the pig gut microbiome towards novel bacterial diversity and tailored functional studies.</title>
        <authorList>
            <person name="Wylensek D."/>
            <person name="Hitch T.C.A."/>
            <person name="Clavel T."/>
        </authorList>
    </citation>
    <scope>NUCLEOTIDE SEQUENCE [LARGE SCALE GENOMIC DNA]</scope>
    <source>
        <strain evidence="9 10">WCA-389-WT-5B</strain>
    </source>
</reference>
<evidence type="ECO:0000313" key="10">
    <source>
        <dbReference type="Proteomes" id="UP000441455"/>
    </source>
</evidence>
<dbReference type="InterPro" id="IPR004610">
    <property type="entry name" value="RecJ"/>
</dbReference>
<comment type="caution">
    <text evidence="9">The sequence shown here is derived from an EMBL/GenBank/DDBJ whole genome shotgun (WGS) entry which is preliminary data.</text>
</comment>
<keyword evidence="3" id="KW-0540">Nuclease</keyword>
<dbReference type="OrthoDB" id="9809852at2"/>
<dbReference type="GO" id="GO:0006281">
    <property type="term" value="P:DNA repair"/>
    <property type="evidence" value="ECO:0007669"/>
    <property type="project" value="InterPro"/>
</dbReference>
<dbReference type="GO" id="GO:0003676">
    <property type="term" value="F:nucleic acid binding"/>
    <property type="evidence" value="ECO:0007669"/>
    <property type="project" value="InterPro"/>
</dbReference>
<keyword evidence="4" id="KW-0378">Hydrolase</keyword>
<organism evidence="9 10">
    <name type="scientific">Acidaminococcus fermentans</name>
    <dbReference type="NCBI Taxonomy" id="905"/>
    <lineage>
        <taxon>Bacteria</taxon>
        <taxon>Bacillati</taxon>
        <taxon>Bacillota</taxon>
        <taxon>Negativicutes</taxon>
        <taxon>Acidaminococcales</taxon>
        <taxon>Acidaminococcaceae</taxon>
        <taxon>Acidaminococcus</taxon>
    </lineage>
</organism>
<dbReference type="Proteomes" id="UP000441455">
    <property type="component" value="Unassembled WGS sequence"/>
</dbReference>
<dbReference type="NCBIfam" id="TIGR00644">
    <property type="entry name" value="recJ"/>
    <property type="match status" value="1"/>
</dbReference>
<evidence type="ECO:0000256" key="1">
    <source>
        <dbReference type="ARBA" id="ARBA00005915"/>
    </source>
</evidence>
<feature type="domain" description="RecJ OB" evidence="8">
    <location>
        <begin position="464"/>
        <end position="561"/>
    </location>
</feature>
<dbReference type="InterPro" id="IPR051673">
    <property type="entry name" value="SSDNA_exonuclease_RecJ"/>
</dbReference>
<dbReference type="InterPro" id="IPR038763">
    <property type="entry name" value="DHH_sf"/>
</dbReference>
<accession>A0A6N7W2E0</accession>
<dbReference type="Pfam" id="PF01368">
    <property type="entry name" value="DHH"/>
    <property type="match status" value="1"/>
</dbReference>
<evidence type="ECO:0000256" key="3">
    <source>
        <dbReference type="ARBA" id="ARBA00022722"/>
    </source>
</evidence>
<comment type="similarity">
    <text evidence="1">Belongs to the RecJ family.</text>
</comment>
<dbReference type="InterPro" id="IPR003156">
    <property type="entry name" value="DHHA1_dom"/>
</dbReference>
<dbReference type="Pfam" id="PF02272">
    <property type="entry name" value="DHHA1"/>
    <property type="match status" value="1"/>
</dbReference>
<dbReference type="SUPFAM" id="SSF64182">
    <property type="entry name" value="DHH phosphoesterases"/>
    <property type="match status" value="1"/>
</dbReference>
<dbReference type="Pfam" id="PF17768">
    <property type="entry name" value="RecJ_OB"/>
    <property type="match status" value="1"/>
</dbReference>
<feature type="domain" description="DDH" evidence="6">
    <location>
        <begin position="83"/>
        <end position="231"/>
    </location>
</feature>
<feature type="domain" description="DHHA1" evidence="7">
    <location>
        <begin position="355"/>
        <end position="442"/>
    </location>
</feature>
<gene>
    <name evidence="9" type="primary">recJ</name>
    <name evidence="9" type="ORF">FX155_08360</name>
</gene>
<dbReference type="Gene3D" id="3.10.310.30">
    <property type="match status" value="1"/>
</dbReference>
<dbReference type="EMBL" id="VULN01000011">
    <property type="protein sequence ID" value="MSS82602.1"/>
    <property type="molecule type" value="Genomic_DNA"/>
</dbReference>
<proteinExistence type="inferred from homology"/>
<dbReference type="InterPro" id="IPR041122">
    <property type="entry name" value="RecJ_OB"/>
</dbReference>
<dbReference type="PANTHER" id="PTHR30255">
    <property type="entry name" value="SINGLE-STRANDED-DNA-SPECIFIC EXONUCLEASE RECJ"/>
    <property type="match status" value="1"/>
</dbReference>
<evidence type="ECO:0000256" key="4">
    <source>
        <dbReference type="ARBA" id="ARBA00022801"/>
    </source>
</evidence>
<sequence length="782" mass="86324">MIYTKIRKHTEDREPQVQALCRELGLSPLLAGILVRRNLTDPAQVKEFLEGKEQPYYDPFRLKNMDRAVERILGALQQGEPMTIYGDYDVDGTSASSLLYLFLRRHGAQVDVYVPRRDREGYGLNVPALEKIAGRGTKLLITVDTGISGAQVVAQAPKDLDIIITDHHLAPRELPRALAVVNPNQPGDGYPFKGIAGVGVAFKLCQALEQKLTGNPELFWDDLIELVALGTVADMVPLRDENREIVRKGLAKMPHSPLLGLQALIHVTVAPGAAINSGTIGFGLGPRINAAGRLDDAMTAVKLLTAQEPETARELAEELNSANQERQALSQKIFEEAEHQLAAQGSPEWSLVLGEEGWHPGVIGIVASRMTEKYHLPSVLLSIDGDTAKGSCRSIPPLDLYQALDRCRDHLVQFGGHAQAAGLTIKTAEIPAFRDAFSQVVAEMLDHKPYEPAAEPDWFVPEGREITPEAVEQLGKLEPFGVGNPAPVLGFAKAKIEEVSLLGRDQNHLKFQIAQGGFRYKGLLWQEGPRFHSFYPGETAALAFSPRLNTFRGVTAVDLEVAAVEAPYTIIDWRHENRNKETEVNSILQKDKKTVVYVEDSVALKEKYPEACILSYGAPLPEGTATVVFWDGGAEKVLQPGKFPLKGDQPGRLYLLYGREDLLARRDTLRRQYPDVAGLRVCYGTIRNRLREQGACQEAQLLQLTAPNGCRISQAVLDIFYELHLFTREAGLVSLGDTGHKNMQESKGFQALQAEYDARFQALNRSWRLQPAEIAALWAAGR</sequence>
<evidence type="ECO:0000256" key="5">
    <source>
        <dbReference type="ARBA" id="ARBA00022839"/>
    </source>
</evidence>
<evidence type="ECO:0000256" key="2">
    <source>
        <dbReference type="ARBA" id="ARBA00019841"/>
    </source>
</evidence>
<evidence type="ECO:0000259" key="6">
    <source>
        <dbReference type="Pfam" id="PF01368"/>
    </source>
</evidence>
<dbReference type="GO" id="GO:0008409">
    <property type="term" value="F:5'-3' exonuclease activity"/>
    <property type="evidence" value="ECO:0007669"/>
    <property type="project" value="InterPro"/>
</dbReference>
<evidence type="ECO:0000259" key="7">
    <source>
        <dbReference type="Pfam" id="PF02272"/>
    </source>
</evidence>